<sequence>MATPARLSLLTSIPIVVVSALALWLGISAGLGHLERELQAVQESHLRFTLGELRARLRSGLDLDVHFAAAGKAQGLLDAAVRAEPRIASITVVDASGAVIFSSGAAASAPRLSPKEQRMPSFSMREAGSLVMSSSLVDDNGAHSGAVAIRYDPAEPLAAIGLARRELALAATAALVVLALCCVLGFHALIRHSQRRFDLMASRLGSVRSRAGLDAGLVLVEQASMASKTALHEVNAARDALASREPSR</sequence>
<evidence type="ECO:0000256" key="1">
    <source>
        <dbReference type="SAM" id="Phobius"/>
    </source>
</evidence>
<organism evidence="2 3">
    <name type="scientific">Massilia agrisoli</name>
    <dbReference type="NCBI Taxonomy" id="2892444"/>
    <lineage>
        <taxon>Bacteria</taxon>
        <taxon>Pseudomonadati</taxon>
        <taxon>Pseudomonadota</taxon>
        <taxon>Betaproteobacteria</taxon>
        <taxon>Burkholderiales</taxon>
        <taxon>Oxalobacteraceae</taxon>
        <taxon>Telluria group</taxon>
        <taxon>Massilia</taxon>
    </lineage>
</organism>
<gene>
    <name evidence="2" type="ORF">LMJ30_15770</name>
</gene>
<dbReference type="Proteomes" id="UP001198701">
    <property type="component" value="Unassembled WGS sequence"/>
</dbReference>
<comment type="caution">
    <text evidence="2">The sequence shown here is derived from an EMBL/GenBank/DDBJ whole genome shotgun (WGS) entry which is preliminary data.</text>
</comment>
<feature type="transmembrane region" description="Helical" evidence="1">
    <location>
        <begin position="7"/>
        <end position="27"/>
    </location>
</feature>
<keyword evidence="1" id="KW-0472">Membrane</keyword>
<protein>
    <recommendedName>
        <fullName evidence="4">HAMP domain-containing protein</fullName>
    </recommendedName>
</protein>
<dbReference type="EMBL" id="JAJHPV010000014">
    <property type="protein sequence ID" value="MCC6072405.1"/>
    <property type="molecule type" value="Genomic_DNA"/>
</dbReference>
<keyword evidence="1" id="KW-1133">Transmembrane helix</keyword>
<feature type="transmembrane region" description="Helical" evidence="1">
    <location>
        <begin position="167"/>
        <end position="190"/>
    </location>
</feature>
<reference evidence="2 3" key="1">
    <citation type="submission" date="2021-11" db="EMBL/GenBank/DDBJ databases">
        <authorList>
            <person name="Huq M.A."/>
        </authorList>
    </citation>
    <scope>NUCLEOTIDE SEQUENCE [LARGE SCALE GENOMIC DNA]</scope>
    <source>
        <strain evidence="2 3">MAHUQ-52</strain>
    </source>
</reference>
<dbReference type="RefSeq" id="WP_229433291.1">
    <property type="nucleotide sequence ID" value="NZ_JAJHPV010000014.1"/>
</dbReference>
<evidence type="ECO:0000313" key="3">
    <source>
        <dbReference type="Proteomes" id="UP001198701"/>
    </source>
</evidence>
<name>A0ABS8IVB9_9BURK</name>
<keyword evidence="3" id="KW-1185">Reference proteome</keyword>
<proteinExistence type="predicted"/>
<accession>A0ABS8IVB9</accession>
<evidence type="ECO:0008006" key="4">
    <source>
        <dbReference type="Google" id="ProtNLM"/>
    </source>
</evidence>
<keyword evidence="1" id="KW-0812">Transmembrane</keyword>
<evidence type="ECO:0000313" key="2">
    <source>
        <dbReference type="EMBL" id="MCC6072405.1"/>
    </source>
</evidence>